<evidence type="ECO:0000313" key="2">
    <source>
        <dbReference type="EMBL" id="MPC88410.1"/>
    </source>
</evidence>
<feature type="compositionally biased region" description="Basic and acidic residues" evidence="1">
    <location>
        <begin position="68"/>
        <end position="81"/>
    </location>
</feature>
<comment type="caution">
    <text evidence="2">The sequence shown here is derived from an EMBL/GenBank/DDBJ whole genome shotgun (WGS) entry which is preliminary data.</text>
</comment>
<evidence type="ECO:0000256" key="1">
    <source>
        <dbReference type="SAM" id="MobiDB-lite"/>
    </source>
</evidence>
<name>A0A5B7IUT4_PORTR</name>
<dbReference type="AlphaFoldDB" id="A0A5B7IUT4"/>
<dbReference type="Proteomes" id="UP000324222">
    <property type="component" value="Unassembled WGS sequence"/>
</dbReference>
<protein>
    <submittedName>
        <fullName evidence="2">Uncharacterized protein</fullName>
    </submittedName>
</protein>
<dbReference type="EMBL" id="VSRR010077707">
    <property type="protein sequence ID" value="MPC88410.1"/>
    <property type="molecule type" value="Genomic_DNA"/>
</dbReference>
<proteinExistence type="predicted"/>
<gene>
    <name evidence="2" type="ORF">E2C01_083312</name>
</gene>
<organism evidence="2 3">
    <name type="scientific">Portunus trituberculatus</name>
    <name type="common">Swimming crab</name>
    <name type="synonym">Neptunus trituberculatus</name>
    <dbReference type="NCBI Taxonomy" id="210409"/>
    <lineage>
        <taxon>Eukaryota</taxon>
        <taxon>Metazoa</taxon>
        <taxon>Ecdysozoa</taxon>
        <taxon>Arthropoda</taxon>
        <taxon>Crustacea</taxon>
        <taxon>Multicrustacea</taxon>
        <taxon>Malacostraca</taxon>
        <taxon>Eumalacostraca</taxon>
        <taxon>Eucarida</taxon>
        <taxon>Decapoda</taxon>
        <taxon>Pleocyemata</taxon>
        <taxon>Brachyura</taxon>
        <taxon>Eubrachyura</taxon>
        <taxon>Portunoidea</taxon>
        <taxon>Portunidae</taxon>
        <taxon>Portuninae</taxon>
        <taxon>Portunus</taxon>
    </lineage>
</organism>
<evidence type="ECO:0000313" key="3">
    <source>
        <dbReference type="Proteomes" id="UP000324222"/>
    </source>
</evidence>
<sequence>MVQQQPPRRHNSRPSVAQLIISHAEAPAGGGSGGDGAGVWKGNITHSWKNNITTDSPRNAGQLRALGRRGEYREDNTDASEGRKVRVSNTWSLVLPGGEGHLAVALVWRLVVMLKFDAWSFLWVVDSIVCALAEAWRVEPG</sequence>
<feature type="region of interest" description="Disordered" evidence="1">
    <location>
        <begin position="50"/>
        <end position="81"/>
    </location>
</feature>
<reference evidence="2 3" key="1">
    <citation type="submission" date="2019-05" db="EMBL/GenBank/DDBJ databases">
        <title>Another draft genome of Portunus trituberculatus and its Hox gene families provides insights of decapod evolution.</title>
        <authorList>
            <person name="Jeong J.-H."/>
            <person name="Song I."/>
            <person name="Kim S."/>
            <person name="Choi T."/>
            <person name="Kim D."/>
            <person name="Ryu S."/>
            <person name="Kim W."/>
        </authorList>
    </citation>
    <scope>NUCLEOTIDE SEQUENCE [LARGE SCALE GENOMIC DNA]</scope>
    <source>
        <tissue evidence="2">Muscle</tissue>
    </source>
</reference>
<accession>A0A5B7IUT4</accession>
<keyword evidence="3" id="KW-1185">Reference proteome</keyword>
<feature type="compositionally biased region" description="Polar residues" evidence="1">
    <location>
        <begin position="50"/>
        <end position="59"/>
    </location>
</feature>